<keyword evidence="2" id="KW-0378">Hydrolase</keyword>
<dbReference type="GO" id="GO:0004519">
    <property type="term" value="F:endonuclease activity"/>
    <property type="evidence" value="ECO:0007669"/>
    <property type="project" value="UniProtKB-KW"/>
</dbReference>
<sequence>METLALPRRLPLTRAQVRLLVDGGLVVPGTSEYIHGDLLEKMPQNPRHVHATKRVRRALEQLFGWEFVGSQAPIQVSEDSDPEPDAFVLNQPTESFSETPTAADCVLVVEVSDATLGWDKNIKLRLYALAHIDEYWIVDVAHRRLLVHRTPQGEDYLDIRTYTETEQVAPLSRPSAPLTVSELLP</sequence>
<keyword evidence="2" id="KW-0255">Endonuclease</keyword>
<dbReference type="Gene3D" id="3.90.1570.10">
    <property type="entry name" value="tt1808, chain A"/>
    <property type="match status" value="1"/>
</dbReference>
<evidence type="ECO:0000259" key="1">
    <source>
        <dbReference type="Pfam" id="PF05685"/>
    </source>
</evidence>
<reference evidence="2 3" key="1">
    <citation type="submission" date="2020-08" db="EMBL/GenBank/DDBJ databases">
        <title>Genomic Encyclopedia of Type Strains, Phase IV (KMG-IV): sequencing the most valuable type-strain genomes for metagenomic binning, comparative biology and taxonomic classification.</title>
        <authorList>
            <person name="Goeker M."/>
        </authorList>
    </citation>
    <scope>NUCLEOTIDE SEQUENCE [LARGE SCALE GENOMIC DNA]</scope>
    <source>
        <strain evidence="2 3">DSM 23562</strain>
    </source>
</reference>
<dbReference type="Proteomes" id="UP000520814">
    <property type="component" value="Unassembled WGS sequence"/>
</dbReference>
<organism evidence="2 3">
    <name type="scientific">Armatimonas rosea</name>
    <dbReference type="NCBI Taxonomy" id="685828"/>
    <lineage>
        <taxon>Bacteria</taxon>
        <taxon>Bacillati</taxon>
        <taxon>Armatimonadota</taxon>
        <taxon>Armatimonadia</taxon>
        <taxon>Armatimonadales</taxon>
        <taxon>Armatimonadaceae</taxon>
        <taxon>Armatimonas</taxon>
    </lineage>
</organism>
<keyword evidence="2" id="KW-0540">Nuclease</keyword>
<protein>
    <submittedName>
        <fullName evidence="2">Uma2 family endonuclease</fullName>
    </submittedName>
</protein>
<dbReference type="PANTHER" id="PTHR35400:SF1">
    <property type="entry name" value="SLR1083 PROTEIN"/>
    <property type="match status" value="1"/>
</dbReference>
<comment type="caution">
    <text evidence="2">The sequence shown here is derived from an EMBL/GenBank/DDBJ whole genome shotgun (WGS) entry which is preliminary data.</text>
</comment>
<dbReference type="EMBL" id="JACHGW010000007">
    <property type="protein sequence ID" value="MBB6053468.1"/>
    <property type="molecule type" value="Genomic_DNA"/>
</dbReference>
<feature type="domain" description="Putative restriction endonuclease" evidence="1">
    <location>
        <begin position="31"/>
        <end position="170"/>
    </location>
</feature>
<dbReference type="AlphaFoldDB" id="A0A7W9SW36"/>
<dbReference type="PANTHER" id="PTHR35400">
    <property type="entry name" value="SLR1083 PROTEIN"/>
    <property type="match status" value="1"/>
</dbReference>
<evidence type="ECO:0000313" key="2">
    <source>
        <dbReference type="EMBL" id="MBB6053468.1"/>
    </source>
</evidence>
<dbReference type="RefSeq" id="WP_184203560.1">
    <property type="nucleotide sequence ID" value="NZ_JACHGW010000007.1"/>
</dbReference>
<gene>
    <name evidence="2" type="ORF">HNQ39_005303</name>
</gene>
<accession>A0A7W9SW36</accession>
<evidence type="ECO:0000313" key="3">
    <source>
        <dbReference type="Proteomes" id="UP000520814"/>
    </source>
</evidence>
<proteinExistence type="predicted"/>
<dbReference type="SUPFAM" id="SSF52980">
    <property type="entry name" value="Restriction endonuclease-like"/>
    <property type="match status" value="1"/>
</dbReference>
<dbReference type="Pfam" id="PF05685">
    <property type="entry name" value="Uma2"/>
    <property type="match status" value="1"/>
</dbReference>
<dbReference type="InterPro" id="IPR011335">
    <property type="entry name" value="Restrct_endonuc-II-like"/>
</dbReference>
<name>A0A7W9SW36_ARMRO</name>
<dbReference type="InterPro" id="IPR008538">
    <property type="entry name" value="Uma2"/>
</dbReference>
<dbReference type="InterPro" id="IPR012296">
    <property type="entry name" value="Nuclease_put_TT1808"/>
</dbReference>
<keyword evidence="3" id="KW-1185">Reference proteome</keyword>
<dbReference type="CDD" id="cd06260">
    <property type="entry name" value="DUF820-like"/>
    <property type="match status" value="1"/>
</dbReference>